<dbReference type="PANTHER" id="PTHR34310:SF9">
    <property type="entry name" value="BLR5716 PROTEIN"/>
    <property type="match status" value="1"/>
</dbReference>
<evidence type="ECO:0000313" key="3">
    <source>
        <dbReference type="Proteomes" id="UP000799779"/>
    </source>
</evidence>
<dbReference type="PANTHER" id="PTHR34310">
    <property type="entry name" value="DUF427 DOMAIN PROTEIN (AFU_ORTHOLOGUE AFUA_3G02220)"/>
    <property type="match status" value="1"/>
</dbReference>
<protein>
    <submittedName>
        <fullName evidence="2">DUF427-domain-containing protein</fullName>
    </submittedName>
</protein>
<dbReference type="Gene3D" id="2.170.150.40">
    <property type="entry name" value="Domain of unknown function (DUF427)"/>
    <property type="match status" value="1"/>
</dbReference>
<name>A0A6A5W1F8_9PLEO</name>
<keyword evidence="3" id="KW-1185">Reference proteome</keyword>
<dbReference type="InterPro" id="IPR038694">
    <property type="entry name" value="DUF427_sf"/>
</dbReference>
<dbReference type="AlphaFoldDB" id="A0A6A5W1F8"/>
<dbReference type="OrthoDB" id="18996at2759"/>
<dbReference type="Proteomes" id="UP000799779">
    <property type="component" value="Unassembled WGS sequence"/>
</dbReference>
<proteinExistence type="predicted"/>
<organism evidence="2 3">
    <name type="scientific">Amniculicola lignicola CBS 123094</name>
    <dbReference type="NCBI Taxonomy" id="1392246"/>
    <lineage>
        <taxon>Eukaryota</taxon>
        <taxon>Fungi</taxon>
        <taxon>Dikarya</taxon>
        <taxon>Ascomycota</taxon>
        <taxon>Pezizomycotina</taxon>
        <taxon>Dothideomycetes</taxon>
        <taxon>Pleosporomycetidae</taxon>
        <taxon>Pleosporales</taxon>
        <taxon>Amniculicolaceae</taxon>
        <taxon>Amniculicola</taxon>
    </lineage>
</organism>
<evidence type="ECO:0000313" key="2">
    <source>
        <dbReference type="EMBL" id="KAF1992995.1"/>
    </source>
</evidence>
<accession>A0A6A5W1F8</accession>
<dbReference type="EMBL" id="ML977742">
    <property type="protein sequence ID" value="KAF1992995.1"/>
    <property type="molecule type" value="Genomic_DNA"/>
</dbReference>
<reference evidence="2" key="1">
    <citation type="journal article" date="2020" name="Stud. Mycol.">
        <title>101 Dothideomycetes genomes: a test case for predicting lifestyles and emergence of pathogens.</title>
        <authorList>
            <person name="Haridas S."/>
            <person name="Albert R."/>
            <person name="Binder M."/>
            <person name="Bloem J."/>
            <person name="Labutti K."/>
            <person name="Salamov A."/>
            <person name="Andreopoulos B."/>
            <person name="Baker S."/>
            <person name="Barry K."/>
            <person name="Bills G."/>
            <person name="Bluhm B."/>
            <person name="Cannon C."/>
            <person name="Castanera R."/>
            <person name="Culley D."/>
            <person name="Daum C."/>
            <person name="Ezra D."/>
            <person name="Gonzalez J."/>
            <person name="Henrissat B."/>
            <person name="Kuo A."/>
            <person name="Liang C."/>
            <person name="Lipzen A."/>
            <person name="Lutzoni F."/>
            <person name="Magnuson J."/>
            <person name="Mondo S."/>
            <person name="Nolan M."/>
            <person name="Ohm R."/>
            <person name="Pangilinan J."/>
            <person name="Park H.-J."/>
            <person name="Ramirez L."/>
            <person name="Alfaro M."/>
            <person name="Sun H."/>
            <person name="Tritt A."/>
            <person name="Yoshinaga Y."/>
            <person name="Zwiers L.-H."/>
            <person name="Turgeon B."/>
            <person name="Goodwin S."/>
            <person name="Spatafora J."/>
            <person name="Crous P."/>
            <person name="Grigoriev I."/>
        </authorList>
    </citation>
    <scope>NUCLEOTIDE SEQUENCE</scope>
    <source>
        <strain evidence="2">CBS 123094</strain>
    </source>
</reference>
<sequence length="288" mass="31964">MATPGSTLVAEIVNQTPFRILTGGKQLTLAFGGLYIASTTLRARPLLVWETEEAYPRYYVPTESLHGDIQARLVSRQATAGTHIDISTVDTVEGKDNVSKAVIERLTVGPRSTTWVRFLNGPIKGFIRFERNDWFENGSLFAGIKSPYKRIDTTAVARQILVKVDGEVVAESGVAVLLNETGLPETYYIPATSIKSWGAIEKSVLKTACPYKGEASYLSITVKGQRHENLIWYYLYPTHESAAVEGFISFYRKEFVEPRLNSPSDSAQGVFDVREFDPVLGGQMVIFN</sequence>
<feature type="domain" description="DUF427" evidence="1">
    <location>
        <begin position="162"/>
        <end position="252"/>
    </location>
</feature>
<gene>
    <name evidence="2" type="ORF">P154DRAFT_625752</name>
</gene>
<evidence type="ECO:0000259" key="1">
    <source>
        <dbReference type="Pfam" id="PF04248"/>
    </source>
</evidence>
<dbReference type="InterPro" id="IPR007361">
    <property type="entry name" value="DUF427"/>
</dbReference>
<dbReference type="Pfam" id="PF04248">
    <property type="entry name" value="NTP_transf_9"/>
    <property type="match status" value="1"/>
</dbReference>